<comment type="caution">
    <text evidence="3">The sequence shown here is derived from an EMBL/GenBank/DDBJ whole genome shotgun (WGS) entry which is preliminary data.</text>
</comment>
<organism evidence="3 4">
    <name type="scientific">Candidatus Competibacter phosphatis</name>
    <dbReference type="NCBI Taxonomy" id="221280"/>
    <lineage>
        <taxon>Bacteria</taxon>
        <taxon>Pseudomonadati</taxon>
        <taxon>Pseudomonadota</taxon>
        <taxon>Gammaproteobacteria</taxon>
        <taxon>Candidatus Competibacteraceae</taxon>
        <taxon>Candidatus Competibacter</taxon>
    </lineage>
</organism>
<keyword evidence="4" id="KW-1185">Reference proteome</keyword>
<feature type="domain" description="Phasin" evidence="2">
    <location>
        <begin position="413"/>
        <end position="497"/>
    </location>
</feature>
<sequence length="512" mass="57007">MSLSQPTSRQAPLGHAVRRQHLGHQTTRAQQRLPTHTRQQAGHRRHHPRLYITADAIVDMAQRLPRADPAADTQIGGEYPGLLGQHDADLFQAKIMQVLIFVGRPQTTDDPGTVEKRHQRPKQGLAMPRLQAAGLAGVNHEILATAGSPSAHQIGRSGVLDRPLDDRRQPEQTGAGALVVVGRVKTHLRHILDFGAGRADAHPIIGGLGQLHHRLGRGSRHLWVVPLPATATGSHRTFDRRDDHHPLAQAQTAPLARLDAAQKRRQSRQHEHAVQFGFPRIGHQGQLRRSLAWADVVVRQQAFPPQPCGQTGNRIIAQGLTSLTHCRSNRKTALRLYIIKHSSPCRFRVTNSANPSPRVSVTFHRKKRIPTCCNATQIPLYCTATNLLMSDEEYAMVIDLFSKALETPQSLPEPLVKVNKLMVENIEKMMLFQMNSLKAYLDIGINQMRAAAEINDVKSLQSFYKRQTDIAQTVQQKMLHDAKAMSDLATRFKTEMDGLTKTTLEDVLHKAA</sequence>
<accession>A0ABX1TS34</accession>
<feature type="region of interest" description="Disordered" evidence="1">
    <location>
        <begin position="1"/>
        <end position="46"/>
    </location>
</feature>
<gene>
    <name evidence="3" type="ORF">E4P82_17020</name>
</gene>
<reference evidence="3 4" key="1">
    <citation type="submission" date="2019-03" db="EMBL/GenBank/DDBJ databases">
        <title>Metabolic reconstructions from genomes of highly enriched 'Candidatus Accumulibacter' and 'Candidatus Competibacter' bioreactor populations.</title>
        <authorList>
            <person name="Annavajhala M.K."/>
            <person name="Welles L."/>
            <person name="Abbas B."/>
            <person name="Sorokin D."/>
            <person name="Park H."/>
            <person name="Van Loosdrecht M."/>
            <person name="Chandran K."/>
        </authorList>
    </citation>
    <scope>NUCLEOTIDE SEQUENCE [LARGE SCALE GENOMIC DNA]</scope>
    <source>
        <strain evidence="3 4">SBR_G</strain>
    </source>
</reference>
<dbReference type="InterPro" id="IPR018968">
    <property type="entry name" value="Phasin"/>
</dbReference>
<evidence type="ECO:0000313" key="4">
    <source>
        <dbReference type="Proteomes" id="UP000760480"/>
    </source>
</evidence>
<name>A0ABX1TS34_9GAMM</name>
<dbReference type="Proteomes" id="UP000760480">
    <property type="component" value="Unassembled WGS sequence"/>
</dbReference>
<feature type="compositionally biased region" description="Polar residues" evidence="1">
    <location>
        <begin position="23"/>
        <end position="40"/>
    </location>
</feature>
<dbReference type="Pfam" id="PF09361">
    <property type="entry name" value="Phasin_2"/>
    <property type="match status" value="1"/>
</dbReference>
<dbReference type="InterPro" id="IPR014176">
    <property type="entry name" value="Phasin_subfam-3"/>
</dbReference>
<feature type="compositionally biased region" description="Polar residues" evidence="1">
    <location>
        <begin position="1"/>
        <end position="10"/>
    </location>
</feature>
<evidence type="ECO:0000313" key="3">
    <source>
        <dbReference type="EMBL" id="NMQ20745.1"/>
    </source>
</evidence>
<dbReference type="EMBL" id="SPMZ01000061">
    <property type="protein sequence ID" value="NMQ20745.1"/>
    <property type="molecule type" value="Genomic_DNA"/>
</dbReference>
<protein>
    <submittedName>
        <fullName evidence="3">Phasin family protein</fullName>
    </submittedName>
</protein>
<proteinExistence type="predicted"/>
<dbReference type="NCBIfam" id="TIGR02809">
    <property type="entry name" value="phasin_3"/>
    <property type="match status" value="1"/>
</dbReference>
<evidence type="ECO:0000259" key="2">
    <source>
        <dbReference type="Pfam" id="PF09361"/>
    </source>
</evidence>
<feature type="region of interest" description="Disordered" evidence="1">
    <location>
        <begin position="148"/>
        <end position="170"/>
    </location>
</feature>
<evidence type="ECO:0000256" key="1">
    <source>
        <dbReference type="SAM" id="MobiDB-lite"/>
    </source>
</evidence>